<feature type="region of interest" description="Disordered" evidence="1">
    <location>
        <begin position="332"/>
        <end position="466"/>
    </location>
</feature>
<dbReference type="Proteomes" id="UP000029052">
    <property type="component" value="Unassembled WGS sequence"/>
</dbReference>
<keyword evidence="2" id="KW-0812">Transmembrane</keyword>
<organism evidence="3 4">
    <name type="scientific">Bifidobacterium magnum</name>
    <dbReference type="NCBI Taxonomy" id="1692"/>
    <lineage>
        <taxon>Bacteria</taxon>
        <taxon>Bacillati</taxon>
        <taxon>Actinomycetota</taxon>
        <taxon>Actinomycetes</taxon>
        <taxon>Bifidobacteriales</taxon>
        <taxon>Bifidobacteriaceae</taxon>
        <taxon>Bifidobacterium</taxon>
    </lineage>
</organism>
<sequence length="466" mass="51486">MGYESLSALVVVAILVILLAVWLPRRTVKGMKQVIKHREDRYSSSLHLVDEESGTNFSDEGTPKVKGAIMPSTQTRLEKNRAYIAQVRAQRRAAIRRRQVLCAVLFAIAVVVLVLAFVLHFSPLFALIPAALLAAALVMGVQANKQASAWESKMAQRMAKEEQRHKRRTEATKQRIKLAQQAAQAKEAAKRPQVHAAPSQEQATDVMEVREIRRAIRDTQREKMRVMQERSRLQQAMRQAQQQAQHPVVNEVVVENVHVAMQQQTNEQAQLVMHQDPKPEAGTLAPRSQTLTTGDSVADNIAQDLISFSLGEARPLPDNAAVDMESLEIKSMKQVSKAEPAAQQEETQARERELAEAAQRARQEAAAMRKRLAEEQERKAREARERKEAEERKQHEQLLVPEGASKGNAAAQTASEPASSQNASQVGVNDSAGFHEAESASAVDAPTQSSDSLGTSLDSILARRGN</sequence>
<evidence type="ECO:0000313" key="4">
    <source>
        <dbReference type="Proteomes" id="UP000029052"/>
    </source>
</evidence>
<feature type="region of interest" description="Disordered" evidence="1">
    <location>
        <begin position="184"/>
        <end position="205"/>
    </location>
</feature>
<keyword evidence="4" id="KW-1185">Reference proteome</keyword>
<name>A0A087BB97_9BIFI</name>
<dbReference type="AlphaFoldDB" id="A0A087BB97"/>
<proteinExistence type="predicted"/>
<dbReference type="EMBL" id="JGZB01000004">
    <property type="protein sequence ID" value="KFI68297.1"/>
    <property type="molecule type" value="Genomic_DNA"/>
</dbReference>
<feature type="compositionally biased region" description="Basic and acidic residues" evidence="1">
    <location>
        <begin position="371"/>
        <end position="396"/>
    </location>
</feature>
<accession>A0A087BB97</accession>
<feature type="transmembrane region" description="Helical" evidence="2">
    <location>
        <begin position="100"/>
        <end position="118"/>
    </location>
</feature>
<feature type="compositionally biased region" description="Basic and acidic residues" evidence="1">
    <location>
        <begin position="347"/>
        <end position="363"/>
    </location>
</feature>
<reference evidence="3 4" key="1">
    <citation type="submission" date="2014-03" db="EMBL/GenBank/DDBJ databases">
        <title>Genomics of Bifidobacteria.</title>
        <authorList>
            <person name="Ventura M."/>
            <person name="Milani C."/>
            <person name="Lugli G.A."/>
        </authorList>
    </citation>
    <scope>NUCLEOTIDE SEQUENCE [LARGE SCALE GENOMIC DNA]</scope>
    <source>
        <strain evidence="3 4">LMG 11591</strain>
    </source>
</reference>
<feature type="compositionally biased region" description="Polar residues" evidence="1">
    <location>
        <begin position="410"/>
        <end position="428"/>
    </location>
</feature>
<evidence type="ECO:0000313" key="3">
    <source>
        <dbReference type="EMBL" id="KFI68297.1"/>
    </source>
</evidence>
<feature type="compositionally biased region" description="Polar residues" evidence="1">
    <location>
        <begin position="446"/>
        <end position="458"/>
    </location>
</feature>
<evidence type="ECO:0000256" key="2">
    <source>
        <dbReference type="SAM" id="Phobius"/>
    </source>
</evidence>
<protein>
    <recommendedName>
        <fullName evidence="5">Membrane associated protein</fullName>
    </recommendedName>
</protein>
<gene>
    <name evidence="3" type="ORF">BMAGN_0249</name>
</gene>
<dbReference type="STRING" id="1692.BMAGN_0249"/>
<dbReference type="eggNOG" id="ENOG5032VSG">
    <property type="taxonomic scope" value="Bacteria"/>
</dbReference>
<evidence type="ECO:0008006" key="5">
    <source>
        <dbReference type="Google" id="ProtNLM"/>
    </source>
</evidence>
<evidence type="ECO:0000256" key="1">
    <source>
        <dbReference type="SAM" id="MobiDB-lite"/>
    </source>
</evidence>
<comment type="caution">
    <text evidence="3">The sequence shown here is derived from an EMBL/GenBank/DDBJ whole genome shotgun (WGS) entry which is preliminary data.</text>
</comment>
<keyword evidence="2" id="KW-1133">Transmembrane helix</keyword>
<keyword evidence="2" id="KW-0472">Membrane</keyword>
<feature type="transmembrane region" description="Helical" evidence="2">
    <location>
        <begin position="6"/>
        <end position="23"/>
    </location>
</feature>